<proteinExistence type="predicted"/>
<name>A0A2G9GJM0_9LAMI</name>
<evidence type="ECO:0000256" key="1">
    <source>
        <dbReference type="SAM" id="MobiDB-lite"/>
    </source>
</evidence>
<sequence>MAKDYATSAIILERCRRSRRRCYCGFQTTKFNSNLVGCREIGRATVSESSIRKNSLITDDKHGQPSSSPAAENYPNILPSSSFHLSTPHSCLDPSPTITADELEFPGIQLDFLLTKAPLKFNLFLNPD</sequence>
<evidence type="ECO:0000313" key="2">
    <source>
        <dbReference type="EMBL" id="PIN05489.1"/>
    </source>
</evidence>
<organism evidence="2 3">
    <name type="scientific">Handroanthus impetiginosus</name>
    <dbReference type="NCBI Taxonomy" id="429701"/>
    <lineage>
        <taxon>Eukaryota</taxon>
        <taxon>Viridiplantae</taxon>
        <taxon>Streptophyta</taxon>
        <taxon>Embryophyta</taxon>
        <taxon>Tracheophyta</taxon>
        <taxon>Spermatophyta</taxon>
        <taxon>Magnoliopsida</taxon>
        <taxon>eudicotyledons</taxon>
        <taxon>Gunneridae</taxon>
        <taxon>Pentapetalae</taxon>
        <taxon>asterids</taxon>
        <taxon>lamiids</taxon>
        <taxon>Lamiales</taxon>
        <taxon>Bignoniaceae</taxon>
        <taxon>Crescentiina</taxon>
        <taxon>Tabebuia alliance</taxon>
        <taxon>Handroanthus</taxon>
    </lineage>
</organism>
<protein>
    <submittedName>
        <fullName evidence="2">Uncharacterized protein</fullName>
    </submittedName>
</protein>
<comment type="caution">
    <text evidence="2">The sequence shown here is derived from an EMBL/GenBank/DDBJ whole genome shotgun (WGS) entry which is preliminary data.</text>
</comment>
<dbReference type="Proteomes" id="UP000231279">
    <property type="component" value="Unassembled WGS sequence"/>
</dbReference>
<reference evidence="3" key="1">
    <citation type="journal article" date="2018" name="Gigascience">
        <title>Genome assembly of the Pink Ipe (Handroanthus impetiginosus, Bignoniaceae), a highly valued, ecologically keystone Neotropical timber forest tree.</title>
        <authorList>
            <person name="Silva-Junior O.B."/>
            <person name="Grattapaglia D."/>
            <person name="Novaes E."/>
            <person name="Collevatti R.G."/>
        </authorList>
    </citation>
    <scope>NUCLEOTIDE SEQUENCE [LARGE SCALE GENOMIC DNA]</scope>
    <source>
        <strain evidence="3">cv. UFG-1</strain>
    </source>
</reference>
<accession>A0A2G9GJM0</accession>
<keyword evidence="3" id="KW-1185">Reference proteome</keyword>
<dbReference type="AlphaFoldDB" id="A0A2G9GJM0"/>
<evidence type="ECO:0000313" key="3">
    <source>
        <dbReference type="Proteomes" id="UP000231279"/>
    </source>
</evidence>
<feature type="region of interest" description="Disordered" evidence="1">
    <location>
        <begin position="52"/>
        <end position="75"/>
    </location>
</feature>
<dbReference type="EMBL" id="NKXS01004749">
    <property type="protein sequence ID" value="PIN05489.1"/>
    <property type="molecule type" value="Genomic_DNA"/>
</dbReference>
<gene>
    <name evidence="2" type="ORF">CDL12_21970</name>
</gene>